<evidence type="ECO:0000256" key="1">
    <source>
        <dbReference type="SAM" id="MobiDB-lite"/>
    </source>
</evidence>
<sequence>MAACDALLCLAWVRAYPFYHLIWASIMEKKKRHAVQVQKDAKKFNVYSSIILLWLKSLPSRLTEIQKNLGQPPSSMKRNPSTPVRRKLRVKRARVKGDSLEDVQALPIGDQGYAAAKGTHPPSSSHTYTRKRTPNPKVHTHHSASYNPPTPPPSPPIISTPHASPPTQIPSPLMSPSIPTQHTPTHISPIPMPPPVPSPRSPALIILVTPSGSHMHSISTQPMDSSTPPVAPCSSTYALPALENIT</sequence>
<evidence type="ECO:0000256" key="2">
    <source>
        <dbReference type="SAM" id="SignalP"/>
    </source>
</evidence>
<feature type="compositionally biased region" description="Pro residues" evidence="1">
    <location>
        <begin position="148"/>
        <end position="169"/>
    </location>
</feature>
<organism evidence="3 4">
    <name type="scientific">Ceratopteris richardii</name>
    <name type="common">Triangle waterfern</name>
    <dbReference type="NCBI Taxonomy" id="49495"/>
    <lineage>
        <taxon>Eukaryota</taxon>
        <taxon>Viridiplantae</taxon>
        <taxon>Streptophyta</taxon>
        <taxon>Embryophyta</taxon>
        <taxon>Tracheophyta</taxon>
        <taxon>Polypodiopsida</taxon>
        <taxon>Polypodiidae</taxon>
        <taxon>Polypodiales</taxon>
        <taxon>Pteridineae</taxon>
        <taxon>Pteridaceae</taxon>
        <taxon>Parkerioideae</taxon>
        <taxon>Ceratopteris</taxon>
    </lineage>
</organism>
<comment type="caution">
    <text evidence="3">The sequence shown here is derived from an EMBL/GenBank/DDBJ whole genome shotgun (WGS) entry which is preliminary data.</text>
</comment>
<keyword evidence="2" id="KW-0732">Signal</keyword>
<accession>A0A8T2QCV7</accession>
<protein>
    <submittedName>
        <fullName evidence="3">Uncharacterized protein</fullName>
    </submittedName>
</protein>
<reference evidence="3" key="1">
    <citation type="submission" date="2021-08" db="EMBL/GenBank/DDBJ databases">
        <title>WGS assembly of Ceratopteris richardii.</title>
        <authorList>
            <person name="Marchant D.B."/>
            <person name="Chen G."/>
            <person name="Jenkins J."/>
            <person name="Shu S."/>
            <person name="Leebens-Mack J."/>
            <person name="Grimwood J."/>
            <person name="Schmutz J."/>
            <person name="Soltis P."/>
            <person name="Soltis D."/>
            <person name="Chen Z.-H."/>
        </authorList>
    </citation>
    <scope>NUCLEOTIDE SEQUENCE</scope>
    <source>
        <strain evidence="3">Whitten #5841</strain>
        <tissue evidence="3">Leaf</tissue>
    </source>
</reference>
<feature type="compositionally biased region" description="Basic residues" evidence="1">
    <location>
        <begin position="128"/>
        <end position="142"/>
    </location>
</feature>
<feature type="signal peptide" evidence="2">
    <location>
        <begin position="1"/>
        <end position="15"/>
    </location>
</feature>
<dbReference type="Proteomes" id="UP000825935">
    <property type="component" value="Chromosome 36"/>
</dbReference>
<gene>
    <name evidence="3" type="ORF">KP509_36G052200</name>
</gene>
<proteinExistence type="predicted"/>
<feature type="compositionally biased region" description="Basic residues" evidence="1">
    <location>
        <begin position="84"/>
        <end position="94"/>
    </location>
</feature>
<name>A0A8T2QCV7_CERRI</name>
<feature type="chain" id="PRO_5035730659" evidence="2">
    <location>
        <begin position="16"/>
        <end position="246"/>
    </location>
</feature>
<feature type="compositionally biased region" description="Polar residues" evidence="1">
    <location>
        <begin position="67"/>
        <end position="82"/>
    </location>
</feature>
<feature type="region of interest" description="Disordered" evidence="1">
    <location>
        <begin position="67"/>
        <end position="193"/>
    </location>
</feature>
<dbReference type="AlphaFoldDB" id="A0A8T2QCV7"/>
<evidence type="ECO:0000313" key="4">
    <source>
        <dbReference type="Proteomes" id="UP000825935"/>
    </source>
</evidence>
<dbReference type="EMBL" id="CM035441">
    <property type="protein sequence ID" value="KAH7281534.1"/>
    <property type="molecule type" value="Genomic_DNA"/>
</dbReference>
<keyword evidence="4" id="KW-1185">Reference proteome</keyword>
<evidence type="ECO:0000313" key="3">
    <source>
        <dbReference type="EMBL" id="KAH7281534.1"/>
    </source>
</evidence>